<name>A0A922IEZ3_DERFA</name>
<proteinExistence type="predicted"/>
<keyword evidence="2" id="KW-1185">Reference proteome</keyword>
<evidence type="ECO:0000313" key="1">
    <source>
        <dbReference type="EMBL" id="KAH9530239.1"/>
    </source>
</evidence>
<organism evidence="1 2">
    <name type="scientific">Dermatophagoides farinae</name>
    <name type="common">American house dust mite</name>
    <dbReference type="NCBI Taxonomy" id="6954"/>
    <lineage>
        <taxon>Eukaryota</taxon>
        <taxon>Metazoa</taxon>
        <taxon>Ecdysozoa</taxon>
        <taxon>Arthropoda</taxon>
        <taxon>Chelicerata</taxon>
        <taxon>Arachnida</taxon>
        <taxon>Acari</taxon>
        <taxon>Acariformes</taxon>
        <taxon>Sarcoptiformes</taxon>
        <taxon>Astigmata</taxon>
        <taxon>Psoroptidia</taxon>
        <taxon>Analgoidea</taxon>
        <taxon>Pyroglyphidae</taxon>
        <taxon>Dermatophagoidinae</taxon>
        <taxon>Dermatophagoides</taxon>
    </lineage>
</organism>
<dbReference type="EMBL" id="ASGP02000001">
    <property type="protein sequence ID" value="KAH9530239.1"/>
    <property type="molecule type" value="Genomic_DNA"/>
</dbReference>
<reference evidence="1" key="2">
    <citation type="journal article" date="2022" name="Res Sq">
        <title>Comparative Genomics Reveals Insights into the Divergent Evolution of Astigmatic Mites and Household Pest Adaptations.</title>
        <authorList>
            <person name="Xiong Q."/>
            <person name="Wan A.T.-Y."/>
            <person name="Liu X.-Y."/>
            <person name="Fung C.S.-H."/>
            <person name="Xiao X."/>
            <person name="Malainual N."/>
            <person name="Hou J."/>
            <person name="Wang L."/>
            <person name="Wang M."/>
            <person name="Yang K."/>
            <person name="Cui Y."/>
            <person name="Leung E."/>
            <person name="Nong W."/>
            <person name="Shin S.-K."/>
            <person name="Au S."/>
            <person name="Jeong K.Y."/>
            <person name="Chew F.T."/>
            <person name="Hui J."/>
            <person name="Leung T.F."/>
            <person name="Tungtrongchitr A."/>
            <person name="Zhong N."/>
            <person name="Liu Z."/>
            <person name="Tsui S."/>
        </authorList>
    </citation>
    <scope>NUCLEOTIDE SEQUENCE</scope>
    <source>
        <strain evidence="1">Derf</strain>
        <tissue evidence="1">Whole organism</tissue>
    </source>
</reference>
<reference evidence="1" key="1">
    <citation type="submission" date="2013-05" db="EMBL/GenBank/DDBJ databases">
        <authorList>
            <person name="Yim A.K.Y."/>
            <person name="Chan T.F."/>
            <person name="Ji K.M."/>
            <person name="Liu X.Y."/>
            <person name="Zhou J.W."/>
            <person name="Li R.Q."/>
            <person name="Yang K.Y."/>
            <person name="Li J."/>
            <person name="Li M."/>
            <person name="Law P.T.W."/>
            <person name="Wu Y.L."/>
            <person name="Cai Z.L."/>
            <person name="Qin H."/>
            <person name="Bao Y."/>
            <person name="Leung R.K.K."/>
            <person name="Ng P.K.S."/>
            <person name="Zou J."/>
            <person name="Zhong X.J."/>
            <person name="Ran P.X."/>
            <person name="Zhong N.S."/>
            <person name="Liu Z.G."/>
            <person name="Tsui S.K.W."/>
        </authorList>
    </citation>
    <scope>NUCLEOTIDE SEQUENCE</scope>
    <source>
        <strain evidence="1">Derf</strain>
        <tissue evidence="1">Whole organism</tissue>
    </source>
</reference>
<gene>
    <name evidence="1" type="ORF">DERF_004057</name>
</gene>
<protein>
    <submittedName>
        <fullName evidence="1">Uncharacterized protein</fullName>
    </submittedName>
</protein>
<dbReference type="AlphaFoldDB" id="A0A922IEZ3"/>
<accession>A0A922IEZ3</accession>
<dbReference type="Proteomes" id="UP000790347">
    <property type="component" value="Unassembled WGS sequence"/>
</dbReference>
<sequence>MKKKEKKSEKKIFGLIELSVHNYEREQLREATILQNDDDTMTILAVIMQHQFILNSKTCGQHNAYHFSS</sequence>
<comment type="caution">
    <text evidence="1">The sequence shown here is derived from an EMBL/GenBank/DDBJ whole genome shotgun (WGS) entry which is preliminary data.</text>
</comment>
<evidence type="ECO:0000313" key="2">
    <source>
        <dbReference type="Proteomes" id="UP000790347"/>
    </source>
</evidence>